<dbReference type="InterPro" id="IPR036365">
    <property type="entry name" value="PGBD-like_sf"/>
</dbReference>
<comment type="caution">
    <text evidence="2">The sequence shown here is derived from an EMBL/GenBank/DDBJ whole genome shotgun (WGS) entry which is preliminary data.</text>
</comment>
<reference evidence="2 3" key="1">
    <citation type="submission" date="2020-09" db="EMBL/GenBank/DDBJ databases">
        <authorList>
            <person name="Yoon J.-W."/>
        </authorList>
    </citation>
    <scope>NUCLEOTIDE SEQUENCE [LARGE SCALE GENOMIC DNA]</scope>
    <source>
        <strain evidence="2 3">KMU-140</strain>
    </source>
</reference>
<dbReference type="Gene3D" id="1.10.101.10">
    <property type="entry name" value="PGBD-like superfamily/PGBD"/>
    <property type="match status" value="1"/>
</dbReference>
<evidence type="ECO:0000313" key="3">
    <source>
        <dbReference type="Proteomes" id="UP000635384"/>
    </source>
</evidence>
<dbReference type="InterPro" id="IPR036366">
    <property type="entry name" value="PGBDSf"/>
</dbReference>
<protein>
    <submittedName>
        <fullName evidence="2">Peptidoglycan-binding protein</fullName>
    </submittedName>
</protein>
<dbReference type="RefSeq" id="WP_190787620.1">
    <property type="nucleotide sequence ID" value="NZ_JACXLC010000001.1"/>
</dbReference>
<gene>
    <name evidence="2" type="ORF">IB285_07640</name>
</gene>
<evidence type="ECO:0000259" key="1">
    <source>
        <dbReference type="Pfam" id="PF01471"/>
    </source>
</evidence>
<dbReference type="EMBL" id="JACXLC010000001">
    <property type="protein sequence ID" value="MBD2842129.1"/>
    <property type="molecule type" value="Genomic_DNA"/>
</dbReference>
<evidence type="ECO:0000313" key="2">
    <source>
        <dbReference type="EMBL" id="MBD2842129.1"/>
    </source>
</evidence>
<organism evidence="2 3">
    <name type="scientific">Erythrobacter rubeus</name>
    <dbReference type="NCBI Taxonomy" id="2760803"/>
    <lineage>
        <taxon>Bacteria</taxon>
        <taxon>Pseudomonadati</taxon>
        <taxon>Pseudomonadota</taxon>
        <taxon>Alphaproteobacteria</taxon>
        <taxon>Sphingomonadales</taxon>
        <taxon>Erythrobacteraceae</taxon>
        <taxon>Erythrobacter/Porphyrobacter group</taxon>
        <taxon>Erythrobacter</taxon>
    </lineage>
</organism>
<name>A0ABR8KQF0_9SPHN</name>
<proteinExistence type="predicted"/>
<dbReference type="InterPro" id="IPR002477">
    <property type="entry name" value="Peptidoglycan-bd-like"/>
</dbReference>
<dbReference type="Pfam" id="PF01471">
    <property type="entry name" value="PG_binding_1"/>
    <property type="match status" value="1"/>
</dbReference>
<dbReference type="SUPFAM" id="SSF47090">
    <property type="entry name" value="PGBD-like"/>
    <property type="match status" value="1"/>
</dbReference>
<dbReference type="Proteomes" id="UP000635384">
    <property type="component" value="Unassembled WGS sequence"/>
</dbReference>
<sequence length="214" mass="23751">MNRESARRLASPIKDGIGGATCALIAFATLSIFSAPHARAETVDHQFAVEDAGRANCADYLAAREGGTRQSARYIGFIEGYLTAANRYEPNTIDLTPWHTPEAFALILDQHCKRAKEEGLAMVAQRLVVSMMPHRLASKSELVEVREGDKSAVVYERIIWRAQNQLARRGLYRGEPDGKDSPQFRQALTQFQRLAKLDESGVPDVATLWVLLNP</sequence>
<keyword evidence="3" id="KW-1185">Reference proteome</keyword>
<feature type="domain" description="Peptidoglycan binding-like" evidence="1">
    <location>
        <begin position="162"/>
        <end position="208"/>
    </location>
</feature>
<accession>A0ABR8KQF0</accession>